<feature type="transmembrane region" description="Helical" evidence="1">
    <location>
        <begin position="27"/>
        <end position="49"/>
    </location>
</feature>
<feature type="transmembrane region" description="Helical" evidence="1">
    <location>
        <begin position="129"/>
        <end position="152"/>
    </location>
</feature>
<gene>
    <name evidence="3" type="ORF">HYG86_04010</name>
</gene>
<organism evidence="3 4">
    <name type="scientific">Alkalicella caledoniensis</name>
    <dbReference type="NCBI Taxonomy" id="2731377"/>
    <lineage>
        <taxon>Bacteria</taxon>
        <taxon>Bacillati</taxon>
        <taxon>Bacillota</taxon>
        <taxon>Clostridia</taxon>
        <taxon>Eubacteriales</taxon>
        <taxon>Proteinivoracaceae</taxon>
        <taxon>Alkalicella</taxon>
    </lineage>
</organism>
<dbReference type="KEGG" id="acae:HYG86_04010"/>
<dbReference type="Pfam" id="PF25928">
    <property type="entry name" value="DUF7973"/>
    <property type="match status" value="2"/>
</dbReference>
<dbReference type="EMBL" id="CP058559">
    <property type="protein sequence ID" value="QNO13996.1"/>
    <property type="molecule type" value="Genomic_DNA"/>
</dbReference>
<evidence type="ECO:0000256" key="1">
    <source>
        <dbReference type="SAM" id="Phobius"/>
    </source>
</evidence>
<feature type="transmembrane region" description="Helical" evidence="1">
    <location>
        <begin position="56"/>
        <end position="75"/>
    </location>
</feature>
<feature type="transmembrane region" description="Helical" evidence="1">
    <location>
        <begin position="97"/>
        <end position="117"/>
    </location>
</feature>
<keyword evidence="1" id="KW-0472">Membrane</keyword>
<feature type="transmembrane region" description="Helical" evidence="1">
    <location>
        <begin position="268"/>
        <end position="286"/>
    </location>
</feature>
<dbReference type="Proteomes" id="UP000516160">
    <property type="component" value="Chromosome"/>
</dbReference>
<reference evidence="3 4" key="1">
    <citation type="submission" date="2020-07" db="EMBL/GenBank/DDBJ databases">
        <title>Alkalicella. sp. LB2 genome.</title>
        <authorList>
            <person name="Postec A."/>
            <person name="Quemeneur M."/>
        </authorList>
    </citation>
    <scope>NUCLEOTIDE SEQUENCE [LARGE SCALE GENOMIC DNA]</scope>
    <source>
        <strain evidence="3 4">LB2</strain>
    </source>
</reference>
<evidence type="ECO:0000313" key="4">
    <source>
        <dbReference type="Proteomes" id="UP000516160"/>
    </source>
</evidence>
<proteinExistence type="predicted"/>
<evidence type="ECO:0000313" key="3">
    <source>
        <dbReference type="EMBL" id="QNO13996.1"/>
    </source>
</evidence>
<sequence>MFELALILAAFGGGILGALIGALPAFIFTGFVGLIGMGVIASGGPATILTDVTFGALLGPHIAFAGGVAAAAFAANKKGSLESGLDIVTPLKKTNDISVLFVGGIFGIVGYMINAVYVELALKTDTVALTVFTSAIIARLVFGRAGLFAIFAPKNAEVAAAVDNPKPSIFPDSKTLAFVAFYSLGLGLVISYLVDLTQIDVLGFVISAATLIFVQMGFDLPATHHITLVAGYATIATGNIYIGALFAVISGVLGEIAGKTFNSNADTFIDPPATSIFILSFIVFLFM</sequence>
<feature type="domain" description="DUF7973" evidence="2">
    <location>
        <begin position="179"/>
        <end position="284"/>
    </location>
</feature>
<feature type="domain" description="DUF7973" evidence="2">
    <location>
        <begin position="3"/>
        <end position="143"/>
    </location>
</feature>
<accession>A0A7G9W5N4</accession>
<dbReference type="InterPro" id="IPR058279">
    <property type="entry name" value="DUF7973"/>
</dbReference>
<dbReference type="AlphaFoldDB" id="A0A7G9W5N4"/>
<keyword evidence="1" id="KW-1133">Transmembrane helix</keyword>
<dbReference type="RefSeq" id="WP_213167658.1">
    <property type="nucleotide sequence ID" value="NZ_CP058559.1"/>
</dbReference>
<protein>
    <recommendedName>
        <fullName evidence="2">DUF7973 domain-containing protein</fullName>
    </recommendedName>
</protein>
<keyword evidence="4" id="KW-1185">Reference proteome</keyword>
<feature type="transmembrane region" description="Helical" evidence="1">
    <location>
        <begin position="230"/>
        <end position="256"/>
    </location>
</feature>
<feature type="transmembrane region" description="Helical" evidence="1">
    <location>
        <begin position="201"/>
        <end position="218"/>
    </location>
</feature>
<name>A0A7G9W5N4_ALKCA</name>
<evidence type="ECO:0000259" key="2">
    <source>
        <dbReference type="Pfam" id="PF25928"/>
    </source>
</evidence>
<keyword evidence="1" id="KW-0812">Transmembrane</keyword>
<feature type="transmembrane region" description="Helical" evidence="1">
    <location>
        <begin position="175"/>
        <end position="194"/>
    </location>
</feature>